<dbReference type="RefSeq" id="XP_007729449.1">
    <property type="nucleotide sequence ID" value="XM_007731259.1"/>
</dbReference>
<feature type="region of interest" description="Disordered" evidence="1">
    <location>
        <begin position="347"/>
        <end position="373"/>
    </location>
</feature>
<protein>
    <submittedName>
        <fullName evidence="2">Uncharacterized protein</fullName>
    </submittedName>
</protein>
<feature type="compositionally biased region" description="Polar residues" evidence="1">
    <location>
        <begin position="132"/>
        <end position="142"/>
    </location>
</feature>
<dbReference type="eggNOG" id="KOG1812">
    <property type="taxonomic scope" value="Eukaryota"/>
</dbReference>
<reference evidence="2 3" key="1">
    <citation type="submission" date="2013-03" db="EMBL/GenBank/DDBJ databases">
        <title>The Genome Sequence of Capronia epimyces CBS 606.96.</title>
        <authorList>
            <consortium name="The Broad Institute Genomics Platform"/>
            <person name="Cuomo C."/>
            <person name="de Hoog S."/>
            <person name="Gorbushina A."/>
            <person name="Walker B."/>
            <person name="Young S.K."/>
            <person name="Zeng Q."/>
            <person name="Gargeya S."/>
            <person name="Fitzgerald M."/>
            <person name="Haas B."/>
            <person name="Abouelleil A."/>
            <person name="Allen A.W."/>
            <person name="Alvarado L."/>
            <person name="Arachchi H.M."/>
            <person name="Berlin A.M."/>
            <person name="Chapman S.B."/>
            <person name="Gainer-Dewar J."/>
            <person name="Goldberg J."/>
            <person name="Griggs A."/>
            <person name="Gujja S."/>
            <person name="Hansen M."/>
            <person name="Howarth C."/>
            <person name="Imamovic A."/>
            <person name="Ireland A."/>
            <person name="Larimer J."/>
            <person name="McCowan C."/>
            <person name="Murphy C."/>
            <person name="Pearson M."/>
            <person name="Poon T.W."/>
            <person name="Priest M."/>
            <person name="Roberts A."/>
            <person name="Saif S."/>
            <person name="Shea T."/>
            <person name="Sisk P."/>
            <person name="Sykes S."/>
            <person name="Wortman J."/>
            <person name="Nusbaum C."/>
            <person name="Birren B."/>
        </authorList>
    </citation>
    <scope>NUCLEOTIDE SEQUENCE [LARGE SCALE GENOMIC DNA]</scope>
    <source>
        <strain evidence="2 3">CBS 606.96</strain>
    </source>
</reference>
<proteinExistence type="predicted"/>
<dbReference type="GeneID" id="19165249"/>
<dbReference type="EMBL" id="AMGY01000001">
    <property type="protein sequence ID" value="EXJ92559.1"/>
    <property type="molecule type" value="Genomic_DNA"/>
</dbReference>
<sequence length="501" mass="55845">MATVERPWPLLENTPIPNGKLSWNAIDPGRKPWLLSSNLLDETSYKTAVLQLQSPACEDDLDNRVALEARNLGLLPFPVISDIEGLTSSISTATIASNYVNQSSTQAHSTATTSCASSEHRPAVQHPHLSERSLTGSDSSSFPLEAERKKKSPLRRGIRKMTGFRRKRSAAVGSPTLTSISSDADSNNTEDTSPEVKSPSSIKSSKSSWSQPLSTTKFSYEQATSVEADASKRSAECKEMLDLRMAQLDERARFLQFQAAVIAQLGAQRQKLKAEKRQGHERRLVEQCAKVSGACWMVEFPADWLQNDKAVEDLEARQLEEEMKMEKEHEVEKRTVMVRLRHMEAYCQNPTPPPTPVDPASGRPSTDSALPERKVTDKDYHNLAQQYRERDAMDTLHTAKINVLRGKQKKAVERLILKKEQEIEDLEKGQQGQLAEIDQDFASLEESLKLALGAKRARLEARWRTQALIARTKIEKATGLEYAPLPDVVALDDTHTPGIAL</sequence>
<feature type="compositionally biased region" description="Polar residues" evidence="1">
    <location>
        <begin position="175"/>
        <end position="191"/>
    </location>
</feature>
<dbReference type="OrthoDB" id="9977870at2759"/>
<accession>W9ZDG5</accession>
<gene>
    <name evidence="2" type="ORF">A1O3_01111</name>
</gene>
<dbReference type="STRING" id="1182542.W9ZDG5"/>
<feature type="region of interest" description="Disordered" evidence="1">
    <location>
        <begin position="110"/>
        <end position="214"/>
    </location>
</feature>
<organism evidence="2 3">
    <name type="scientific">Capronia epimyces CBS 606.96</name>
    <dbReference type="NCBI Taxonomy" id="1182542"/>
    <lineage>
        <taxon>Eukaryota</taxon>
        <taxon>Fungi</taxon>
        <taxon>Dikarya</taxon>
        <taxon>Ascomycota</taxon>
        <taxon>Pezizomycotina</taxon>
        <taxon>Eurotiomycetes</taxon>
        <taxon>Chaetothyriomycetidae</taxon>
        <taxon>Chaetothyriales</taxon>
        <taxon>Herpotrichiellaceae</taxon>
        <taxon>Capronia</taxon>
    </lineage>
</organism>
<evidence type="ECO:0000313" key="2">
    <source>
        <dbReference type="EMBL" id="EXJ92559.1"/>
    </source>
</evidence>
<feature type="compositionally biased region" description="Low complexity" evidence="1">
    <location>
        <begin position="195"/>
        <end position="214"/>
    </location>
</feature>
<dbReference type="HOGENOM" id="CLU_540821_0_0_1"/>
<evidence type="ECO:0000313" key="3">
    <source>
        <dbReference type="Proteomes" id="UP000019478"/>
    </source>
</evidence>
<evidence type="ECO:0000256" key="1">
    <source>
        <dbReference type="SAM" id="MobiDB-lite"/>
    </source>
</evidence>
<name>W9ZDG5_9EURO</name>
<dbReference type="AlphaFoldDB" id="W9ZDG5"/>
<dbReference type="Proteomes" id="UP000019478">
    <property type="component" value="Unassembled WGS sequence"/>
</dbReference>
<feature type="compositionally biased region" description="Basic residues" evidence="1">
    <location>
        <begin position="149"/>
        <end position="169"/>
    </location>
</feature>
<comment type="caution">
    <text evidence="2">The sequence shown here is derived from an EMBL/GenBank/DDBJ whole genome shotgun (WGS) entry which is preliminary data.</text>
</comment>
<keyword evidence="3" id="KW-1185">Reference proteome</keyword>